<name>A0A3D9DVX4_9GAMM</name>
<protein>
    <submittedName>
        <fullName evidence="3">Uncharacterized protein</fullName>
    </submittedName>
</protein>
<feature type="coiled-coil region" evidence="1">
    <location>
        <begin position="185"/>
        <end position="272"/>
    </location>
</feature>
<comment type="caution">
    <text evidence="3">The sequence shown here is derived from an EMBL/GenBank/DDBJ whole genome shotgun (WGS) entry which is preliminary data.</text>
</comment>
<dbReference type="AlphaFoldDB" id="A0A3D9DVX4"/>
<keyword evidence="1" id="KW-0175">Coiled coil</keyword>
<feature type="transmembrane region" description="Helical" evidence="2">
    <location>
        <begin position="299"/>
        <end position="321"/>
    </location>
</feature>
<keyword evidence="2" id="KW-1133">Transmembrane helix</keyword>
<dbReference type="Gene3D" id="1.10.287.1490">
    <property type="match status" value="1"/>
</dbReference>
<evidence type="ECO:0000256" key="1">
    <source>
        <dbReference type="SAM" id="Coils"/>
    </source>
</evidence>
<keyword evidence="4" id="KW-1185">Reference proteome</keyword>
<organism evidence="3 4">
    <name type="scientific">Kushneria indalinina DSM 14324</name>
    <dbReference type="NCBI Taxonomy" id="1122140"/>
    <lineage>
        <taxon>Bacteria</taxon>
        <taxon>Pseudomonadati</taxon>
        <taxon>Pseudomonadota</taxon>
        <taxon>Gammaproteobacteria</taxon>
        <taxon>Oceanospirillales</taxon>
        <taxon>Halomonadaceae</taxon>
        <taxon>Kushneria</taxon>
    </lineage>
</organism>
<evidence type="ECO:0000313" key="4">
    <source>
        <dbReference type="Proteomes" id="UP000256334"/>
    </source>
</evidence>
<gene>
    <name evidence="3" type="ORF">C8D72_1763</name>
</gene>
<dbReference type="OrthoDB" id="7064285at2"/>
<evidence type="ECO:0000256" key="2">
    <source>
        <dbReference type="SAM" id="Phobius"/>
    </source>
</evidence>
<sequence length="427" mass="48386">MSETTFKKINDYVKEIRGLLSKIKAKDYEGECFGPEKEFDARAVIEGAKAVLTDMAALIRSGKKCLQITTYQERSNIVGDLAELQDYVESHDLNKIVTKLNDLKPLLRSYGLRNSSARFEEFSLEISNLQILKGQLDERMEAIRVEQGEIESKLSEAVEKHNEAVELEKNFSATINSMNTRINSFNDAEENLKNIFDNADQISSELHELNKESEKQSDAINLFYKKIDGREAQLEKQEKKTQEYNETIENILEDNRNRVKEIEKIIAQAREALEYSTARGISAAFSEKYNEMKSGKAELFWVLGGAAFVLLAVAIGAWVFFDNEVTYKSILGRLSLVPILIAAAFFCASQFVKLNNIKEDYAFKSVLAKSLIGFSDQFSDNDSKGEEYNNFTRSLIAQIHRDPLGRKPIGGKINDKVGNIKTNFDQE</sequence>
<reference evidence="3 4" key="1">
    <citation type="submission" date="2018-07" db="EMBL/GenBank/DDBJ databases">
        <title>Genomic Encyclopedia of Type Strains, Phase IV (KMG-IV): sequencing the most valuable type-strain genomes for metagenomic binning, comparative biology and taxonomic classification.</title>
        <authorList>
            <person name="Goeker M."/>
        </authorList>
    </citation>
    <scope>NUCLEOTIDE SEQUENCE [LARGE SCALE GENOMIC DNA]</scope>
    <source>
        <strain evidence="3 4">DSM 14324</strain>
    </source>
</reference>
<dbReference type="RefSeq" id="WP_115854021.1">
    <property type="nucleotide sequence ID" value="NZ_QRDJ01000007.1"/>
</dbReference>
<evidence type="ECO:0000313" key="3">
    <source>
        <dbReference type="EMBL" id="REC94933.1"/>
    </source>
</evidence>
<accession>A0A3D9DVX4</accession>
<dbReference type="Proteomes" id="UP000256334">
    <property type="component" value="Unassembled WGS sequence"/>
</dbReference>
<feature type="transmembrane region" description="Helical" evidence="2">
    <location>
        <begin position="333"/>
        <end position="352"/>
    </location>
</feature>
<keyword evidence="2" id="KW-0472">Membrane</keyword>
<proteinExistence type="predicted"/>
<dbReference type="EMBL" id="QRDJ01000007">
    <property type="protein sequence ID" value="REC94933.1"/>
    <property type="molecule type" value="Genomic_DNA"/>
</dbReference>
<keyword evidence="2" id="KW-0812">Transmembrane</keyword>